<dbReference type="SUPFAM" id="SSF54427">
    <property type="entry name" value="NTF2-like"/>
    <property type="match status" value="1"/>
</dbReference>
<protein>
    <submittedName>
        <fullName evidence="2">Nuclear transport factor 2 family protein</fullName>
    </submittedName>
</protein>
<dbReference type="RefSeq" id="WP_318102947.1">
    <property type="nucleotide sequence ID" value="NZ_CP137573.1"/>
</dbReference>
<dbReference type="Gene3D" id="3.10.450.50">
    <property type="match status" value="1"/>
</dbReference>
<gene>
    <name evidence="2" type="ORF">R2D22_11225</name>
</gene>
<dbReference type="Pfam" id="PF12680">
    <property type="entry name" value="SnoaL_2"/>
    <property type="match status" value="1"/>
</dbReference>
<keyword evidence="3" id="KW-1185">Reference proteome</keyword>
<feature type="domain" description="SnoaL-like" evidence="1">
    <location>
        <begin position="22"/>
        <end position="124"/>
    </location>
</feature>
<accession>A0ABZ0LR13</accession>
<proteinExistence type="predicted"/>
<dbReference type="InterPro" id="IPR037401">
    <property type="entry name" value="SnoaL-like"/>
</dbReference>
<dbReference type="EMBL" id="CP137573">
    <property type="protein sequence ID" value="WOX21933.1"/>
    <property type="molecule type" value="Genomic_DNA"/>
</dbReference>
<name>A0ABZ0LR13_9ACTN</name>
<evidence type="ECO:0000313" key="3">
    <source>
        <dbReference type="Proteomes" id="UP001301731"/>
    </source>
</evidence>
<dbReference type="Proteomes" id="UP001301731">
    <property type="component" value="Chromosome"/>
</dbReference>
<sequence>MTEQNGAERDGKDGKDAKVATIERFFAAYAAGDVEGMSGTLAEDIAWTIPGRHPLSGTKHGLAEVRSFFDQLGTAGFKAEPIFFGANEEYVVDVHRGWSTEGVGQVDTIWALVWHFDADGKIDRVVNLSGDQHQMDNYVWANFTLAPLPTRLA</sequence>
<reference evidence="2 3" key="1">
    <citation type="submission" date="2023-10" db="EMBL/GenBank/DDBJ databases">
        <title>The genome sequence of Streptomyces sp. HUAS YS2.</title>
        <authorList>
            <person name="Mo P."/>
        </authorList>
    </citation>
    <scope>NUCLEOTIDE SEQUENCE [LARGE SCALE GENOMIC DNA]</scope>
    <source>
        <strain evidence="2 3">HUAS YS2</strain>
    </source>
</reference>
<organism evidence="2 3">
    <name type="scientific">Streptomyces solicathayae</name>
    <dbReference type="NCBI Taxonomy" id="3081768"/>
    <lineage>
        <taxon>Bacteria</taxon>
        <taxon>Bacillati</taxon>
        <taxon>Actinomycetota</taxon>
        <taxon>Actinomycetes</taxon>
        <taxon>Kitasatosporales</taxon>
        <taxon>Streptomycetaceae</taxon>
        <taxon>Streptomyces</taxon>
    </lineage>
</organism>
<evidence type="ECO:0000313" key="2">
    <source>
        <dbReference type="EMBL" id="WOX21933.1"/>
    </source>
</evidence>
<evidence type="ECO:0000259" key="1">
    <source>
        <dbReference type="Pfam" id="PF12680"/>
    </source>
</evidence>
<dbReference type="InterPro" id="IPR032710">
    <property type="entry name" value="NTF2-like_dom_sf"/>
</dbReference>